<dbReference type="InterPro" id="IPR002618">
    <property type="entry name" value="UDPGP_fam"/>
</dbReference>
<dbReference type="FunCoup" id="A0A6J2XWL5">
    <property type="interactions" value="1032"/>
</dbReference>
<dbReference type="CDD" id="cd04193">
    <property type="entry name" value="UDPGlcNAc_PPase"/>
    <property type="match status" value="1"/>
</dbReference>
<dbReference type="GO" id="GO:0003977">
    <property type="term" value="F:UDP-N-acetylglucosamine diphosphorylase activity"/>
    <property type="evidence" value="ECO:0007669"/>
    <property type="project" value="UniProtKB-EC"/>
</dbReference>
<evidence type="ECO:0000256" key="6">
    <source>
        <dbReference type="ARBA" id="ARBA00048493"/>
    </source>
</evidence>
<dbReference type="FunFam" id="3.90.550.10:FF:000075">
    <property type="entry name" value="Probable UDP-N-acetylglucosamine pyrophosphorylase"/>
    <property type="match status" value="1"/>
</dbReference>
<evidence type="ECO:0000313" key="8">
    <source>
        <dbReference type="RefSeq" id="XP_030755882.1"/>
    </source>
</evidence>
<gene>
    <name evidence="8" type="primary">LOC115882151</name>
</gene>
<keyword evidence="7" id="KW-1185">Reference proteome</keyword>
<keyword evidence="5" id="KW-0548">Nucleotidyltransferase</keyword>
<dbReference type="Proteomes" id="UP000504635">
    <property type="component" value="Unplaced"/>
</dbReference>
<dbReference type="InterPro" id="IPR039741">
    <property type="entry name" value="UDP-sugar_pyrophosphorylase"/>
</dbReference>
<dbReference type="AlphaFoldDB" id="A0A6J2XWL5"/>
<dbReference type="InterPro" id="IPR029044">
    <property type="entry name" value="Nucleotide-diphossugar_trans"/>
</dbReference>
<evidence type="ECO:0000256" key="1">
    <source>
        <dbReference type="ARBA" id="ARBA00005208"/>
    </source>
</evidence>
<sequence>MVSTLDQLKDELNSASQEHVLQFWSELDDQERDAFWKQLSTVNFKNSNHLFERAQRSLATDTEKLDERMEPIPSEHFASQLSVDEAELERYENAALEEIAKGTVAVLLLAGGQGTRLGLSYPKGMCSVGLPSGKTLLQLQAERIRSVVNLAKQKTGKEGGICWYIMTSGATNATTRKFLEANDFFGLPATNVKLFEQGLLPCFDFDGKLLLEDRNAVALAPDGNGGVYRALETSDILADMTQRGVKYVHVYCVDNILVKVADPLFIGYCITKEAECGAKVVSKEEATEPVGVVCKVDGRFQVVEYSEITERTAKLRDASGNLVFRAGNICNHFFSVDFLRAVCEQHERNLKLHVAKKKIAHVDARGEKVKPDTPNGIKIEKFVFDAFQFASRFVTWEVPRTREFSALKNADGAKKDCPSTARRDLLHLHRTYVERAGGFVDPGVDVEVSPLLSYGGENLEKKVRGRRFQSSTILLADNE</sequence>
<protein>
    <recommendedName>
        <fullName evidence="3">UDP-N-acetylglucosamine diphosphorylase</fullName>
        <ecNumber evidence="3">2.7.7.23</ecNumber>
    </recommendedName>
</protein>
<dbReference type="InParanoid" id="A0A6J2XWL5"/>
<evidence type="ECO:0000256" key="3">
    <source>
        <dbReference type="ARBA" id="ARBA00012457"/>
    </source>
</evidence>
<organism evidence="7 8">
    <name type="scientific">Sitophilus oryzae</name>
    <name type="common">Rice weevil</name>
    <name type="synonym">Curculio oryzae</name>
    <dbReference type="NCBI Taxonomy" id="7048"/>
    <lineage>
        <taxon>Eukaryota</taxon>
        <taxon>Metazoa</taxon>
        <taxon>Ecdysozoa</taxon>
        <taxon>Arthropoda</taxon>
        <taxon>Hexapoda</taxon>
        <taxon>Insecta</taxon>
        <taxon>Pterygota</taxon>
        <taxon>Neoptera</taxon>
        <taxon>Endopterygota</taxon>
        <taxon>Coleoptera</taxon>
        <taxon>Polyphaga</taxon>
        <taxon>Cucujiformia</taxon>
        <taxon>Curculionidae</taxon>
        <taxon>Dryophthorinae</taxon>
        <taxon>Sitophilus</taxon>
    </lineage>
</organism>
<evidence type="ECO:0000313" key="7">
    <source>
        <dbReference type="Proteomes" id="UP000504635"/>
    </source>
</evidence>
<dbReference type="SUPFAM" id="SSF53448">
    <property type="entry name" value="Nucleotide-diphospho-sugar transferases"/>
    <property type="match status" value="1"/>
</dbReference>
<dbReference type="PANTHER" id="PTHR11952">
    <property type="entry name" value="UDP- GLUCOSE PYROPHOSPHORYLASE"/>
    <property type="match status" value="1"/>
</dbReference>
<dbReference type="CTD" id="33903"/>
<proteinExistence type="inferred from homology"/>
<dbReference type="RefSeq" id="XP_030755882.1">
    <property type="nucleotide sequence ID" value="XM_030900022.1"/>
</dbReference>
<dbReference type="OrthoDB" id="532420at2759"/>
<dbReference type="EC" id="2.7.7.23" evidence="3"/>
<comment type="pathway">
    <text evidence="1">Nucleotide-sugar biosynthesis; UDP-N-acetyl-alpha-D-glucosamine biosynthesis; UDP-N-acetyl-alpha-D-glucosamine from N-acetyl-alpha-D-glucosamine 1-phosphate: step 1/1.</text>
</comment>
<keyword evidence="4" id="KW-0808">Transferase</keyword>
<dbReference type="PANTHER" id="PTHR11952:SF2">
    <property type="entry name" value="LD24639P"/>
    <property type="match status" value="1"/>
</dbReference>
<comment type="similarity">
    <text evidence="2">Belongs to the UDPGP type 1 family.</text>
</comment>
<dbReference type="KEGG" id="soy:115882151"/>
<dbReference type="Gene3D" id="3.90.550.10">
    <property type="entry name" value="Spore Coat Polysaccharide Biosynthesis Protein SpsA, Chain A"/>
    <property type="match status" value="1"/>
</dbReference>
<reference evidence="8" key="1">
    <citation type="submission" date="2025-08" db="UniProtKB">
        <authorList>
            <consortium name="RefSeq"/>
        </authorList>
    </citation>
    <scope>IDENTIFICATION</scope>
    <source>
        <tissue evidence="8">Gonads</tissue>
    </source>
</reference>
<dbReference type="GO" id="GO:0006048">
    <property type="term" value="P:UDP-N-acetylglucosamine biosynthetic process"/>
    <property type="evidence" value="ECO:0007669"/>
    <property type="project" value="TreeGrafter"/>
</dbReference>
<accession>A0A6J2XWL5</accession>
<name>A0A6J2XWL5_SITOR</name>
<dbReference type="Pfam" id="PF01704">
    <property type="entry name" value="UDPGP"/>
    <property type="match status" value="1"/>
</dbReference>
<comment type="catalytic activity">
    <reaction evidence="6">
        <text>N-acetyl-alpha-D-glucosamine 1-phosphate + UTP + H(+) = UDP-N-acetyl-alpha-D-glucosamine + diphosphate</text>
        <dbReference type="Rhea" id="RHEA:13509"/>
        <dbReference type="ChEBI" id="CHEBI:15378"/>
        <dbReference type="ChEBI" id="CHEBI:33019"/>
        <dbReference type="ChEBI" id="CHEBI:46398"/>
        <dbReference type="ChEBI" id="CHEBI:57705"/>
        <dbReference type="ChEBI" id="CHEBI:57776"/>
        <dbReference type="EC" id="2.7.7.23"/>
    </reaction>
</comment>
<evidence type="ECO:0000256" key="2">
    <source>
        <dbReference type="ARBA" id="ARBA00010401"/>
    </source>
</evidence>
<evidence type="ECO:0000256" key="5">
    <source>
        <dbReference type="ARBA" id="ARBA00022695"/>
    </source>
</evidence>
<dbReference type="GeneID" id="115882151"/>
<evidence type="ECO:0000256" key="4">
    <source>
        <dbReference type="ARBA" id="ARBA00022679"/>
    </source>
</evidence>